<reference evidence="8 9" key="1">
    <citation type="submission" date="2019-03" db="EMBL/GenBank/DDBJ databases">
        <title>Genome sequence of Thiobacillaceae bacterium LSR1, a sulfur-oxidizing bacterium isolated from freshwater sediment.</title>
        <authorList>
            <person name="Li S."/>
        </authorList>
    </citation>
    <scope>NUCLEOTIDE SEQUENCE [LARGE SCALE GENOMIC DNA]</scope>
    <source>
        <strain evidence="8 9">LSR1</strain>
    </source>
</reference>
<feature type="active site" description="Proton donor" evidence="5">
    <location>
        <position position="123"/>
    </location>
</feature>
<dbReference type="InterPro" id="IPR016181">
    <property type="entry name" value="Acyl_CoA_acyltransferase"/>
</dbReference>
<name>A0A4R1BMD6_9PROT</name>
<keyword evidence="3 5" id="KW-0808">Transferase</keyword>
<feature type="active site" description="Proton acceptor" evidence="5">
    <location>
        <position position="111"/>
    </location>
</feature>
<dbReference type="SUPFAM" id="SSF55729">
    <property type="entry name" value="Acyl-CoA N-acyltransferases (Nat)"/>
    <property type="match status" value="1"/>
</dbReference>
<dbReference type="Proteomes" id="UP000295443">
    <property type="component" value="Unassembled WGS sequence"/>
</dbReference>
<dbReference type="PANTHER" id="PTHR43420:SF12">
    <property type="entry name" value="N-ACETYLTRANSFERASE DOMAIN-CONTAINING PROTEIN"/>
    <property type="match status" value="1"/>
</dbReference>
<feature type="domain" description="N-acetyltransferase" evidence="7">
    <location>
        <begin position="10"/>
        <end position="154"/>
    </location>
</feature>
<comment type="function">
    <text evidence="5 6">Acetylates the N-terminal alanine of ribosomal protein bS18.</text>
</comment>
<dbReference type="RefSeq" id="WP_131444621.1">
    <property type="nucleotide sequence ID" value="NZ_SJZB01000010.1"/>
</dbReference>
<dbReference type="GO" id="GO:0005737">
    <property type="term" value="C:cytoplasm"/>
    <property type="evidence" value="ECO:0007669"/>
    <property type="project" value="UniProtKB-SubCell"/>
</dbReference>
<keyword evidence="9" id="KW-1185">Reference proteome</keyword>
<dbReference type="Gene3D" id="3.40.630.30">
    <property type="match status" value="1"/>
</dbReference>
<evidence type="ECO:0000313" key="9">
    <source>
        <dbReference type="Proteomes" id="UP000295443"/>
    </source>
</evidence>
<comment type="caution">
    <text evidence="5">Lacks conserved residue(s) required for the propagation of feature annotation.</text>
</comment>
<keyword evidence="4 5" id="KW-0012">Acyltransferase</keyword>
<evidence type="ECO:0000256" key="5">
    <source>
        <dbReference type="HAMAP-Rule" id="MF_02210"/>
    </source>
</evidence>
<accession>A0A4R1BMD6</accession>
<dbReference type="HAMAP" id="MF_02210">
    <property type="entry name" value="RimI"/>
    <property type="match status" value="1"/>
</dbReference>
<comment type="similarity">
    <text evidence="1 5 6">Belongs to the acetyltransferase family. RimI subfamily.</text>
</comment>
<comment type="subcellular location">
    <subcellularLocation>
        <location evidence="5 6">Cytoplasm</location>
    </subcellularLocation>
</comment>
<dbReference type="PROSITE" id="PS51186">
    <property type="entry name" value="GNAT"/>
    <property type="match status" value="1"/>
</dbReference>
<dbReference type="NCBIfam" id="TIGR01575">
    <property type="entry name" value="rimI"/>
    <property type="match status" value="1"/>
</dbReference>
<evidence type="ECO:0000256" key="6">
    <source>
        <dbReference type="RuleBase" id="RU363094"/>
    </source>
</evidence>
<dbReference type="GO" id="GO:0008999">
    <property type="term" value="F:protein-N-terminal-alanine acetyltransferase activity"/>
    <property type="evidence" value="ECO:0007669"/>
    <property type="project" value="UniProtKB-UniRule"/>
</dbReference>
<dbReference type="OrthoDB" id="9796919at2"/>
<dbReference type="PANTHER" id="PTHR43420">
    <property type="entry name" value="ACETYLTRANSFERASE"/>
    <property type="match status" value="1"/>
</dbReference>
<dbReference type="InterPro" id="IPR043690">
    <property type="entry name" value="RimI"/>
</dbReference>
<proteinExistence type="inferred from homology"/>
<evidence type="ECO:0000256" key="1">
    <source>
        <dbReference type="ARBA" id="ARBA00005395"/>
    </source>
</evidence>
<dbReference type="Pfam" id="PF00583">
    <property type="entry name" value="Acetyltransf_1"/>
    <property type="match status" value="1"/>
</dbReference>
<dbReference type="InterPro" id="IPR000182">
    <property type="entry name" value="GNAT_dom"/>
</dbReference>
<dbReference type="EC" id="2.3.1.266" evidence="5 6"/>
<evidence type="ECO:0000256" key="4">
    <source>
        <dbReference type="ARBA" id="ARBA00023315"/>
    </source>
</evidence>
<organism evidence="8 9">
    <name type="scientific">Parasulfuritortus cantonensis</name>
    <dbReference type="NCBI Taxonomy" id="2528202"/>
    <lineage>
        <taxon>Bacteria</taxon>
        <taxon>Pseudomonadati</taxon>
        <taxon>Pseudomonadota</taxon>
        <taxon>Betaproteobacteria</taxon>
        <taxon>Nitrosomonadales</taxon>
        <taxon>Thiobacillaceae</taxon>
        <taxon>Parasulfuritortus</taxon>
    </lineage>
</organism>
<evidence type="ECO:0000256" key="3">
    <source>
        <dbReference type="ARBA" id="ARBA00022679"/>
    </source>
</evidence>
<dbReference type="AlphaFoldDB" id="A0A4R1BMD6"/>
<protein>
    <recommendedName>
        <fullName evidence="5 6">[Ribosomal protein bS18]-alanine N-acetyltransferase</fullName>
        <ecNumber evidence="5 6">2.3.1.266</ecNumber>
    </recommendedName>
</protein>
<keyword evidence="2 5" id="KW-0963">Cytoplasm</keyword>
<evidence type="ECO:0000259" key="7">
    <source>
        <dbReference type="PROSITE" id="PS51186"/>
    </source>
</evidence>
<dbReference type="EMBL" id="SJZB01000010">
    <property type="protein sequence ID" value="TCJ18497.1"/>
    <property type="molecule type" value="Genomic_DNA"/>
</dbReference>
<dbReference type="InterPro" id="IPR050680">
    <property type="entry name" value="YpeA/RimI_acetyltransf"/>
</dbReference>
<comment type="catalytic activity">
    <reaction evidence="5 6">
        <text>N-terminal L-alanyl-[ribosomal protein bS18] + acetyl-CoA = N-terminal N(alpha)-acetyl-L-alanyl-[ribosomal protein bS18] + CoA + H(+)</text>
        <dbReference type="Rhea" id="RHEA:43756"/>
        <dbReference type="Rhea" id="RHEA-COMP:10676"/>
        <dbReference type="Rhea" id="RHEA-COMP:10677"/>
        <dbReference type="ChEBI" id="CHEBI:15378"/>
        <dbReference type="ChEBI" id="CHEBI:57287"/>
        <dbReference type="ChEBI" id="CHEBI:57288"/>
        <dbReference type="ChEBI" id="CHEBI:64718"/>
        <dbReference type="ChEBI" id="CHEBI:83683"/>
        <dbReference type="EC" id="2.3.1.266"/>
    </reaction>
</comment>
<evidence type="ECO:0000256" key="2">
    <source>
        <dbReference type="ARBA" id="ARBA00022490"/>
    </source>
</evidence>
<gene>
    <name evidence="5 8" type="primary">rimI</name>
    <name evidence="8" type="ORF">EZJ19_01935</name>
</gene>
<sequence length="154" mass="17474">MSAQVQFSPPNFRPMTREDVDAIILIERAAYPYPWTRGNFRDCLDSGYSCWVAEQDGRVVGYSIMMAGAGEGHVLNCCVAPDWQGRGLGRLLMRRMIAGAPEYQVECLFLEVRPSNARAIALYESLGFETVGLRRHYYPADQGREDALVMRRYL</sequence>
<feature type="binding site" evidence="5">
    <location>
        <position position="116"/>
    </location>
    <ligand>
        <name>acetyl-CoA</name>
        <dbReference type="ChEBI" id="CHEBI:57288"/>
    </ligand>
</feature>
<comment type="caution">
    <text evidence="8">The sequence shown here is derived from an EMBL/GenBank/DDBJ whole genome shotgun (WGS) entry which is preliminary data.</text>
</comment>
<dbReference type="InterPro" id="IPR006464">
    <property type="entry name" value="AcTrfase_RimI/Ard1"/>
</dbReference>
<dbReference type="CDD" id="cd04301">
    <property type="entry name" value="NAT_SF"/>
    <property type="match status" value="1"/>
</dbReference>
<evidence type="ECO:0000313" key="8">
    <source>
        <dbReference type="EMBL" id="TCJ18497.1"/>
    </source>
</evidence>